<proteinExistence type="predicted"/>
<dbReference type="Proteomes" id="UP000481033">
    <property type="component" value="Unassembled WGS sequence"/>
</dbReference>
<dbReference type="InterPro" id="IPR036271">
    <property type="entry name" value="Tet_transcr_reg_TetR-rel_C_sf"/>
</dbReference>
<feature type="domain" description="HTH tetR-type" evidence="5">
    <location>
        <begin position="10"/>
        <end position="70"/>
    </location>
</feature>
<evidence type="ECO:0000256" key="4">
    <source>
        <dbReference type="PROSITE-ProRule" id="PRU00335"/>
    </source>
</evidence>
<evidence type="ECO:0000259" key="5">
    <source>
        <dbReference type="PROSITE" id="PS50977"/>
    </source>
</evidence>
<protein>
    <submittedName>
        <fullName evidence="6">TetR/AcrR family transcriptional regulator</fullName>
    </submittedName>
</protein>
<gene>
    <name evidence="6" type="ORF">DXZ20_21590</name>
</gene>
<sequence length="199" mass="21855">MATKKSYHHGDLRRALLDSALAIITEQDISALSLRQVARRAGVSHTAPYRHFADKEALLAAVAEEGFREFSRYLEQARDAESTPLAQLQATGIAYVEYALRYPTHYQVMFGSYCADADAFPSLTTTANKSFQILVDIIADGQAAQEMQPGEPRLLALANWSLVHGLAMLLLDNRLGIEGDAVKPLIENTLQLIQQGVAL</sequence>
<dbReference type="EMBL" id="QXHD01000004">
    <property type="protein sequence ID" value="NEZ58191.1"/>
    <property type="molecule type" value="Genomic_DNA"/>
</dbReference>
<evidence type="ECO:0000256" key="1">
    <source>
        <dbReference type="ARBA" id="ARBA00023015"/>
    </source>
</evidence>
<dbReference type="PRINTS" id="PR00455">
    <property type="entry name" value="HTHTETR"/>
</dbReference>
<dbReference type="PANTHER" id="PTHR30055">
    <property type="entry name" value="HTH-TYPE TRANSCRIPTIONAL REGULATOR RUTR"/>
    <property type="match status" value="1"/>
</dbReference>
<dbReference type="InterPro" id="IPR025996">
    <property type="entry name" value="MT1864/Rv1816-like_C"/>
</dbReference>
<feature type="DNA-binding region" description="H-T-H motif" evidence="4">
    <location>
        <begin position="33"/>
        <end position="52"/>
    </location>
</feature>
<evidence type="ECO:0000313" key="6">
    <source>
        <dbReference type="EMBL" id="NEZ58191.1"/>
    </source>
</evidence>
<evidence type="ECO:0000256" key="2">
    <source>
        <dbReference type="ARBA" id="ARBA00023125"/>
    </source>
</evidence>
<dbReference type="InterPro" id="IPR001647">
    <property type="entry name" value="HTH_TetR"/>
</dbReference>
<dbReference type="GO" id="GO:0000976">
    <property type="term" value="F:transcription cis-regulatory region binding"/>
    <property type="evidence" value="ECO:0007669"/>
    <property type="project" value="TreeGrafter"/>
</dbReference>
<dbReference type="InterPro" id="IPR009057">
    <property type="entry name" value="Homeodomain-like_sf"/>
</dbReference>
<dbReference type="SUPFAM" id="SSF46689">
    <property type="entry name" value="Homeodomain-like"/>
    <property type="match status" value="1"/>
</dbReference>
<evidence type="ECO:0000256" key="3">
    <source>
        <dbReference type="ARBA" id="ARBA00023163"/>
    </source>
</evidence>
<dbReference type="Pfam" id="PF00440">
    <property type="entry name" value="TetR_N"/>
    <property type="match status" value="1"/>
</dbReference>
<dbReference type="GO" id="GO:0003700">
    <property type="term" value="F:DNA-binding transcription factor activity"/>
    <property type="evidence" value="ECO:0007669"/>
    <property type="project" value="TreeGrafter"/>
</dbReference>
<accession>A0A6M0RR59</accession>
<keyword evidence="1" id="KW-0805">Transcription regulation</keyword>
<dbReference type="SUPFAM" id="SSF48498">
    <property type="entry name" value="Tetracyclin repressor-like, C-terminal domain"/>
    <property type="match status" value="1"/>
</dbReference>
<dbReference type="InterPro" id="IPR050109">
    <property type="entry name" value="HTH-type_TetR-like_transc_reg"/>
</dbReference>
<dbReference type="Gene3D" id="1.10.357.10">
    <property type="entry name" value="Tetracycline Repressor, domain 2"/>
    <property type="match status" value="1"/>
</dbReference>
<dbReference type="AlphaFoldDB" id="A0A6M0RR59"/>
<organism evidence="6 7">
    <name type="scientific">Adonisia turfae CCMR0081</name>
    <dbReference type="NCBI Taxonomy" id="2292702"/>
    <lineage>
        <taxon>Bacteria</taxon>
        <taxon>Bacillati</taxon>
        <taxon>Cyanobacteriota</taxon>
        <taxon>Adonisia</taxon>
        <taxon>Adonisia turfae</taxon>
    </lineage>
</organism>
<dbReference type="PANTHER" id="PTHR30055:SF220">
    <property type="entry name" value="TETR-FAMILY REGULATORY PROTEIN"/>
    <property type="match status" value="1"/>
</dbReference>
<dbReference type="PROSITE" id="PS50977">
    <property type="entry name" value="HTH_TETR_2"/>
    <property type="match status" value="1"/>
</dbReference>
<keyword evidence="7" id="KW-1185">Reference proteome</keyword>
<comment type="caution">
    <text evidence="6">The sequence shown here is derived from an EMBL/GenBank/DDBJ whole genome shotgun (WGS) entry which is preliminary data.</text>
</comment>
<reference evidence="6 7" key="1">
    <citation type="journal article" date="2020" name="Microb. Ecol.">
        <title>Ecogenomics of the Marine Benthic Filamentous Cyanobacterium Adonisia.</title>
        <authorList>
            <person name="Walter J.M."/>
            <person name="Coutinho F.H."/>
            <person name="Leomil L."/>
            <person name="Hargreaves P.I."/>
            <person name="Campeao M.E."/>
            <person name="Vieira V.V."/>
            <person name="Silva B.S."/>
            <person name="Fistarol G.O."/>
            <person name="Salomon P.S."/>
            <person name="Sawabe T."/>
            <person name="Mino S."/>
            <person name="Hosokawa M."/>
            <person name="Miyashita H."/>
            <person name="Maruyama F."/>
            <person name="van Verk M.C."/>
            <person name="Dutilh B.E."/>
            <person name="Thompson C.C."/>
            <person name="Thompson F.L."/>
        </authorList>
    </citation>
    <scope>NUCLEOTIDE SEQUENCE [LARGE SCALE GENOMIC DNA]</scope>
    <source>
        <strain evidence="6 7">CCMR0081</strain>
    </source>
</reference>
<keyword evidence="3" id="KW-0804">Transcription</keyword>
<dbReference type="Pfam" id="PF13305">
    <property type="entry name" value="TetR_C_33"/>
    <property type="match status" value="1"/>
</dbReference>
<evidence type="ECO:0000313" key="7">
    <source>
        <dbReference type="Proteomes" id="UP000481033"/>
    </source>
</evidence>
<name>A0A6M0RR59_9CYAN</name>
<keyword evidence="2 4" id="KW-0238">DNA-binding</keyword>
<dbReference type="RefSeq" id="WP_163700569.1">
    <property type="nucleotide sequence ID" value="NZ_QXHD01000004.1"/>
</dbReference>